<organism evidence="1 2">
    <name type="scientific">Austropuccinia psidii MF-1</name>
    <dbReference type="NCBI Taxonomy" id="1389203"/>
    <lineage>
        <taxon>Eukaryota</taxon>
        <taxon>Fungi</taxon>
        <taxon>Dikarya</taxon>
        <taxon>Basidiomycota</taxon>
        <taxon>Pucciniomycotina</taxon>
        <taxon>Pucciniomycetes</taxon>
        <taxon>Pucciniales</taxon>
        <taxon>Sphaerophragmiaceae</taxon>
        <taxon>Austropuccinia</taxon>
    </lineage>
</organism>
<protein>
    <submittedName>
        <fullName evidence="1">Uncharacterized protein</fullName>
    </submittedName>
</protein>
<keyword evidence="2" id="KW-1185">Reference proteome</keyword>
<evidence type="ECO:0000313" key="2">
    <source>
        <dbReference type="Proteomes" id="UP000765509"/>
    </source>
</evidence>
<accession>A0A9Q3H663</accession>
<proteinExistence type="predicted"/>
<dbReference type="Proteomes" id="UP000765509">
    <property type="component" value="Unassembled WGS sequence"/>
</dbReference>
<evidence type="ECO:0000313" key="1">
    <source>
        <dbReference type="EMBL" id="MBW0490660.1"/>
    </source>
</evidence>
<dbReference type="AlphaFoldDB" id="A0A9Q3H663"/>
<dbReference type="EMBL" id="AVOT02010699">
    <property type="protein sequence ID" value="MBW0490660.1"/>
    <property type="molecule type" value="Genomic_DNA"/>
</dbReference>
<reference evidence="1" key="1">
    <citation type="submission" date="2021-03" db="EMBL/GenBank/DDBJ databases">
        <title>Draft genome sequence of rust myrtle Austropuccinia psidii MF-1, a brazilian biotype.</title>
        <authorList>
            <person name="Quecine M.C."/>
            <person name="Pachon D.M.R."/>
            <person name="Bonatelli M.L."/>
            <person name="Correr F.H."/>
            <person name="Franceschini L.M."/>
            <person name="Leite T.F."/>
            <person name="Margarido G.R.A."/>
            <person name="Almeida C.A."/>
            <person name="Ferrarezi J.A."/>
            <person name="Labate C.A."/>
        </authorList>
    </citation>
    <scope>NUCLEOTIDE SEQUENCE</scope>
    <source>
        <strain evidence="1">MF-1</strain>
    </source>
</reference>
<comment type="caution">
    <text evidence="1">The sequence shown here is derived from an EMBL/GenBank/DDBJ whole genome shotgun (WGS) entry which is preliminary data.</text>
</comment>
<sequence length="121" mass="13983">MIHRKTLRKCGGYLEHFLRRRTTEQYAAEYIINILEELTTRTRIGSSRVNLKKGFDTPWKDSVDKRPKENSNNKKYTYAVVIRKLNISNRAPNLPNTCPKRGNINEIAIAKEPSCQGDSMT</sequence>
<name>A0A9Q3H663_9BASI</name>
<gene>
    <name evidence="1" type="ORF">O181_030375</name>
</gene>